<protein>
    <submittedName>
        <fullName evidence="1">Receptor-type tyrosine-protein phosphatase gamma</fullName>
    </submittedName>
</protein>
<name>A0A4Y2I3K9_ARAVE</name>
<reference evidence="1 2" key="1">
    <citation type="journal article" date="2019" name="Sci. Rep.">
        <title>Orb-weaving spider Araneus ventricosus genome elucidates the spidroin gene catalogue.</title>
        <authorList>
            <person name="Kono N."/>
            <person name="Nakamura H."/>
            <person name="Ohtoshi R."/>
            <person name="Moran D.A.P."/>
            <person name="Shinohara A."/>
            <person name="Yoshida Y."/>
            <person name="Fujiwara M."/>
            <person name="Mori M."/>
            <person name="Tomita M."/>
            <person name="Arakawa K."/>
        </authorList>
    </citation>
    <scope>NUCLEOTIDE SEQUENCE [LARGE SCALE GENOMIC DNA]</scope>
</reference>
<accession>A0A4Y2I3K9</accession>
<evidence type="ECO:0000313" key="1">
    <source>
        <dbReference type="EMBL" id="GBM72165.1"/>
    </source>
</evidence>
<keyword evidence="1" id="KW-0675">Receptor</keyword>
<dbReference type="EMBL" id="BGPR01002360">
    <property type="protein sequence ID" value="GBM72165.1"/>
    <property type="molecule type" value="Genomic_DNA"/>
</dbReference>
<keyword evidence="2" id="KW-1185">Reference proteome</keyword>
<proteinExistence type="predicted"/>
<gene>
    <name evidence="1" type="primary">PTPRG_0</name>
    <name evidence="1" type="ORF">AVEN_256173_1</name>
</gene>
<evidence type="ECO:0000313" key="2">
    <source>
        <dbReference type="Proteomes" id="UP000499080"/>
    </source>
</evidence>
<dbReference type="Proteomes" id="UP000499080">
    <property type="component" value="Unassembled WGS sequence"/>
</dbReference>
<comment type="caution">
    <text evidence="1">The sequence shown here is derived from an EMBL/GenBank/DDBJ whole genome shotgun (WGS) entry which is preliminary data.</text>
</comment>
<organism evidence="1 2">
    <name type="scientific">Araneus ventricosus</name>
    <name type="common">Orbweaver spider</name>
    <name type="synonym">Epeira ventricosa</name>
    <dbReference type="NCBI Taxonomy" id="182803"/>
    <lineage>
        <taxon>Eukaryota</taxon>
        <taxon>Metazoa</taxon>
        <taxon>Ecdysozoa</taxon>
        <taxon>Arthropoda</taxon>
        <taxon>Chelicerata</taxon>
        <taxon>Arachnida</taxon>
        <taxon>Araneae</taxon>
        <taxon>Araneomorphae</taxon>
        <taxon>Entelegynae</taxon>
        <taxon>Araneoidea</taxon>
        <taxon>Araneidae</taxon>
        <taxon>Araneus</taxon>
    </lineage>
</organism>
<sequence length="34" mass="3935">MNASFPRIRFFLLFGVLFALAEISVAHFCEKDDE</sequence>
<feature type="non-terminal residue" evidence="1">
    <location>
        <position position="34"/>
    </location>
</feature>
<dbReference type="AlphaFoldDB" id="A0A4Y2I3K9"/>